<name>A0ABY0IIP1_9BACT</name>
<evidence type="ECO:0000313" key="2">
    <source>
        <dbReference type="Proteomes" id="UP000443582"/>
    </source>
</evidence>
<organism evidence="1 2">
    <name type="scientific">Halobacteriovorax vibrionivorans</name>
    <dbReference type="NCBI Taxonomy" id="2152716"/>
    <lineage>
        <taxon>Bacteria</taxon>
        <taxon>Pseudomonadati</taxon>
        <taxon>Bdellovibrionota</taxon>
        <taxon>Bacteriovoracia</taxon>
        <taxon>Bacteriovoracales</taxon>
        <taxon>Halobacteriovoraceae</taxon>
        <taxon>Halobacteriovorax</taxon>
    </lineage>
</organism>
<comment type="caution">
    <text evidence="1">The sequence shown here is derived from an EMBL/GenBank/DDBJ whole genome shotgun (WGS) entry which is preliminary data.</text>
</comment>
<dbReference type="Proteomes" id="UP000443582">
    <property type="component" value="Unassembled WGS sequence"/>
</dbReference>
<reference evidence="2" key="1">
    <citation type="journal article" date="2019" name="Int. J. Syst. Evol. Microbiol.">
        <title>Halobacteriovorax valvorus sp. nov., a novel prokaryotic predator isolated from coastal seawater of China.</title>
        <authorList>
            <person name="Chen M.-X."/>
        </authorList>
    </citation>
    <scope>NUCLEOTIDE SEQUENCE [LARGE SCALE GENOMIC DNA]</scope>
    <source>
        <strain evidence="2">BL9</strain>
    </source>
</reference>
<evidence type="ECO:0000313" key="1">
    <source>
        <dbReference type="EMBL" id="RZF22826.1"/>
    </source>
</evidence>
<gene>
    <name evidence="1" type="ORF">DAY19_03370</name>
</gene>
<dbReference type="RefSeq" id="WP_114705772.1">
    <property type="nucleotide sequence ID" value="NZ_QDKL01000001.1"/>
</dbReference>
<protein>
    <submittedName>
        <fullName evidence="1">Uncharacterized protein</fullName>
    </submittedName>
</protein>
<keyword evidence="2" id="KW-1185">Reference proteome</keyword>
<proteinExistence type="predicted"/>
<accession>A0ABY0IIP1</accession>
<sequence length="306" mass="36532">MILRLDKDNYDLWLTYSWSANNHGLCGHTYEVIDYYLFLKDYMRVGILLCEDIDWPMFRASIVGKYIITEEELVQLEKDTLFVNRPNLIHANNILFTDGGAKSLEGKHILAHKIFHFACGDKELQDNDKDNVFILQDKRIYRDCKNAIDYKKRINFNRLKKPTKSARCNLLYGTKNCRNIPDQMYFDLLEKYDGDFLCLTNKENRPEGRLEGLSERFEFPEMPVPDLFEKFDRYIYTPVPRKFDCSPRMISECKFFDKEVVYYNIDYWDEDKGLYWRKWDIDNDFESIFLQEGDPILEILGEHIGL</sequence>
<dbReference type="EMBL" id="QDKL01000001">
    <property type="protein sequence ID" value="RZF22826.1"/>
    <property type="molecule type" value="Genomic_DNA"/>
</dbReference>